<name>A0A4Y7Q4A6_9AGAM</name>
<sequence length="216" mass="24328">MSSVRRAVSPSSRRGRRAPYEFRQDRPCPRPSRHTVVLNEQQQNHGPGLVQWSSPSLSSYLSLKKEKNLERTPISQVRESVSPYACKPLIPAILSAIETILVSSSSSSIPPRHGAQVEPLRQPTPFSSPQSQTVAALLSRLLISPRPNNLFAEIEKVREQIEKAEEEISTFWELAKDKVLRPGVARGLIGVFKVSGRSERQRRTVKRFMGTRRRSP</sequence>
<feature type="region of interest" description="Disordered" evidence="1">
    <location>
        <begin position="1"/>
        <end position="51"/>
    </location>
</feature>
<evidence type="ECO:0000313" key="2">
    <source>
        <dbReference type="EMBL" id="TDL21650.1"/>
    </source>
</evidence>
<keyword evidence="3" id="KW-1185">Reference proteome</keyword>
<protein>
    <submittedName>
        <fullName evidence="2">Uncharacterized protein</fullName>
    </submittedName>
</protein>
<gene>
    <name evidence="2" type="ORF">BD410DRAFT_898742</name>
</gene>
<evidence type="ECO:0000256" key="1">
    <source>
        <dbReference type="SAM" id="MobiDB-lite"/>
    </source>
</evidence>
<dbReference type="EMBL" id="ML170179">
    <property type="protein sequence ID" value="TDL21650.1"/>
    <property type="molecule type" value="Genomic_DNA"/>
</dbReference>
<dbReference type="VEuPathDB" id="FungiDB:BD410DRAFT_898742"/>
<reference evidence="2 3" key="1">
    <citation type="submission" date="2018-06" db="EMBL/GenBank/DDBJ databases">
        <title>A transcriptomic atlas of mushroom development highlights an independent origin of complex multicellularity.</title>
        <authorList>
            <consortium name="DOE Joint Genome Institute"/>
            <person name="Krizsan K."/>
            <person name="Almasi E."/>
            <person name="Merenyi Z."/>
            <person name="Sahu N."/>
            <person name="Viragh M."/>
            <person name="Koszo T."/>
            <person name="Mondo S."/>
            <person name="Kiss B."/>
            <person name="Balint B."/>
            <person name="Kues U."/>
            <person name="Barry K."/>
            <person name="Hegedus J.C."/>
            <person name="Henrissat B."/>
            <person name="Johnson J."/>
            <person name="Lipzen A."/>
            <person name="Ohm R."/>
            <person name="Nagy I."/>
            <person name="Pangilinan J."/>
            <person name="Yan J."/>
            <person name="Xiong Y."/>
            <person name="Grigoriev I.V."/>
            <person name="Hibbett D.S."/>
            <person name="Nagy L.G."/>
        </authorList>
    </citation>
    <scope>NUCLEOTIDE SEQUENCE [LARGE SCALE GENOMIC DNA]</scope>
    <source>
        <strain evidence="2 3">SZMC22713</strain>
    </source>
</reference>
<organism evidence="2 3">
    <name type="scientific">Rickenella mellea</name>
    <dbReference type="NCBI Taxonomy" id="50990"/>
    <lineage>
        <taxon>Eukaryota</taxon>
        <taxon>Fungi</taxon>
        <taxon>Dikarya</taxon>
        <taxon>Basidiomycota</taxon>
        <taxon>Agaricomycotina</taxon>
        <taxon>Agaricomycetes</taxon>
        <taxon>Hymenochaetales</taxon>
        <taxon>Rickenellaceae</taxon>
        <taxon>Rickenella</taxon>
    </lineage>
</organism>
<proteinExistence type="predicted"/>
<dbReference type="Proteomes" id="UP000294933">
    <property type="component" value="Unassembled WGS sequence"/>
</dbReference>
<accession>A0A4Y7Q4A6</accession>
<feature type="compositionally biased region" description="Basic and acidic residues" evidence="1">
    <location>
        <begin position="18"/>
        <end position="28"/>
    </location>
</feature>
<evidence type="ECO:0000313" key="3">
    <source>
        <dbReference type="Proteomes" id="UP000294933"/>
    </source>
</evidence>
<feature type="compositionally biased region" description="Low complexity" evidence="1">
    <location>
        <begin position="1"/>
        <end position="12"/>
    </location>
</feature>
<dbReference type="AlphaFoldDB" id="A0A4Y7Q4A6"/>